<dbReference type="STRING" id="321339.SAMN05444340_110144"/>
<dbReference type="InterPro" id="IPR029510">
    <property type="entry name" value="Ald_DH_CS_GLU"/>
</dbReference>
<comment type="similarity">
    <text evidence="1 4">Belongs to the aldehyde dehydrogenase family.</text>
</comment>
<dbReference type="EMBL" id="FNPF01000010">
    <property type="protein sequence ID" value="SDY56324.1"/>
    <property type="molecule type" value="Genomic_DNA"/>
</dbReference>
<gene>
    <name evidence="6" type="ORF">SAMN05444340_110144</name>
</gene>
<dbReference type="AlphaFoldDB" id="A0A1H3KXG3"/>
<dbReference type="PROSITE" id="PS00070">
    <property type="entry name" value="ALDEHYDE_DEHYDR_CYS"/>
    <property type="match status" value="1"/>
</dbReference>
<dbReference type="InterPro" id="IPR016163">
    <property type="entry name" value="Ald_DH_C"/>
</dbReference>
<evidence type="ECO:0000256" key="1">
    <source>
        <dbReference type="ARBA" id="ARBA00009986"/>
    </source>
</evidence>
<dbReference type="SUPFAM" id="SSF53720">
    <property type="entry name" value="ALDH-like"/>
    <property type="match status" value="1"/>
</dbReference>
<keyword evidence="2 4" id="KW-0560">Oxidoreductase</keyword>
<dbReference type="GO" id="GO:0016620">
    <property type="term" value="F:oxidoreductase activity, acting on the aldehyde or oxo group of donors, NAD or NADP as acceptor"/>
    <property type="evidence" value="ECO:0007669"/>
    <property type="project" value="InterPro"/>
</dbReference>
<protein>
    <submittedName>
        <fullName evidence="6">Acyl-CoA reductase</fullName>
    </submittedName>
</protein>
<organism evidence="6 7">
    <name type="scientific">Citreimonas salinaria</name>
    <dbReference type="NCBI Taxonomy" id="321339"/>
    <lineage>
        <taxon>Bacteria</taxon>
        <taxon>Pseudomonadati</taxon>
        <taxon>Pseudomonadota</taxon>
        <taxon>Alphaproteobacteria</taxon>
        <taxon>Rhodobacterales</taxon>
        <taxon>Roseobacteraceae</taxon>
        <taxon>Citreimonas</taxon>
    </lineage>
</organism>
<reference evidence="6 7" key="1">
    <citation type="submission" date="2016-10" db="EMBL/GenBank/DDBJ databases">
        <authorList>
            <person name="de Groot N.N."/>
        </authorList>
    </citation>
    <scope>NUCLEOTIDE SEQUENCE [LARGE SCALE GENOMIC DNA]</scope>
    <source>
        <strain evidence="6 7">DSM 26880</strain>
    </source>
</reference>
<dbReference type="Gene3D" id="3.40.605.10">
    <property type="entry name" value="Aldehyde Dehydrogenase, Chain A, domain 1"/>
    <property type="match status" value="1"/>
</dbReference>
<evidence type="ECO:0000313" key="6">
    <source>
        <dbReference type="EMBL" id="SDY56324.1"/>
    </source>
</evidence>
<feature type="active site" evidence="3">
    <location>
        <position position="252"/>
    </location>
</feature>
<dbReference type="Proteomes" id="UP000199286">
    <property type="component" value="Unassembled WGS sequence"/>
</dbReference>
<name>A0A1H3KXG3_9RHOB</name>
<evidence type="ECO:0000256" key="3">
    <source>
        <dbReference type="PROSITE-ProRule" id="PRU10007"/>
    </source>
</evidence>
<dbReference type="InterPro" id="IPR016161">
    <property type="entry name" value="Ald_DH/histidinol_DH"/>
</dbReference>
<evidence type="ECO:0000256" key="2">
    <source>
        <dbReference type="ARBA" id="ARBA00023002"/>
    </source>
</evidence>
<dbReference type="Pfam" id="PF00171">
    <property type="entry name" value="Aldedh"/>
    <property type="match status" value="1"/>
</dbReference>
<evidence type="ECO:0000256" key="4">
    <source>
        <dbReference type="RuleBase" id="RU003345"/>
    </source>
</evidence>
<feature type="domain" description="Aldehyde dehydrogenase" evidence="5">
    <location>
        <begin position="24"/>
        <end position="473"/>
    </location>
</feature>
<dbReference type="PANTHER" id="PTHR11699">
    <property type="entry name" value="ALDEHYDE DEHYDROGENASE-RELATED"/>
    <property type="match status" value="1"/>
</dbReference>
<evidence type="ECO:0000259" key="5">
    <source>
        <dbReference type="Pfam" id="PF00171"/>
    </source>
</evidence>
<keyword evidence="7" id="KW-1185">Reference proteome</keyword>
<evidence type="ECO:0000313" key="7">
    <source>
        <dbReference type="Proteomes" id="UP000199286"/>
    </source>
</evidence>
<dbReference type="InterPro" id="IPR016162">
    <property type="entry name" value="Ald_DH_N"/>
</dbReference>
<accession>A0A1H3KXG3</accession>
<dbReference type="FunFam" id="3.40.605.10:FF:000007">
    <property type="entry name" value="NAD/NADP-dependent betaine aldehyde dehydrogenase"/>
    <property type="match status" value="1"/>
</dbReference>
<dbReference type="InterPro" id="IPR015590">
    <property type="entry name" value="Aldehyde_DH_dom"/>
</dbReference>
<sequence>MSAPVTDPAAHFIAGHFVAEGTLTDSVNPADDSVVGQAHAGSADLVGQAARAARETFFRTAWSASPRQRAQALYEFADRLEAAREEIADLVVAENGKLRREALGETMGAISEARYYAGLARGIRGTMQEVMPGQMSLFHREAAGVAAIIVPWNAPVTLLVRSLAPALAAGCTCVIKPAMQTPLVHARIMRCLADCPSLPAGVVNSVNESGIEVGQAMVASPDIDLISFTGSSATGKAIMAGAAPTLKRVGLELGGKAPAVIFDDADLDQAVKELTYGALNMAGQICVAAARFVVHERVAPAFEEKIVAAFRAVRTGPGSDPASGMGALIDRANQKRLMALIEQAGDEGELILRGAPLEQGAFLTPTLFRIDDVSSSLVQEELFGPIVSIETFADEAEAIAKANATRYGLAASVFTRDMGRAMRASRAIRAGTVWLNSHLRLFAEGETGGYGQSGLGRLHGIEGLYDFMETKHIYMEQGVL</sequence>
<proteinExistence type="inferred from homology"/>
<dbReference type="InterPro" id="IPR016160">
    <property type="entry name" value="Ald_DH_CS_CYS"/>
</dbReference>
<dbReference type="Gene3D" id="3.40.309.10">
    <property type="entry name" value="Aldehyde Dehydrogenase, Chain A, domain 2"/>
    <property type="match status" value="1"/>
</dbReference>
<dbReference type="PROSITE" id="PS00687">
    <property type="entry name" value="ALDEHYDE_DEHYDR_GLU"/>
    <property type="match status" value="1"/>
</dbReference>